<protein>
    <submittedName>
        <fullName evidence="2">Uncharacterized protein</fullName>
    </submittedName>
</protein>
<gene>
    <name evidence="2" type="primary">Dana\GF20234</name>
    <name evidence="2" type="synonym">dana_GLEANR_2645</name>
    <name evidence="2" type="ORF">GF20234</name>
</gene>
<feature type="compositionally biased region" description="Basic and acidic residues" evidence="1">
    <location>
        <begin position="8"/>
        <end position="17"/>
    </location>
</feature>
<dbReference type="HOGENOM" id="CLU_384637_0_0_1"/>
<dbReference type="GeneID" id="6502945"/>
<dbReference type="eggNOG" id="ENOG502TC2W">
    <property type="taxonomic scope" value="Eukaryota"/>
</dbReference>
<dbReference type="KEGG" id="dan:6502945"/>
<dbReference type="AlphaFoldDB" id="B3MQJ4"/>
<evidence type="ECO:0000313" key="2">
    <source>
        <dbReference type="EMBL" id="EDV44620.2"/>
    </source>
</evidence>
<evidence type="ECO:0000256" key="1">
    <source>
        <dbReference type="SAM" id="MobiDB-lite"/>
    </source>
</evidence>
<dbReference type="InParanoid" id="B3MQJ4"/>
<dbReference type="EMBL" id="CH902621">
    <property type="protein sequence ID" value="EDV44620.2"/>
    <property type="molecule type" value="Genomic_DNA"/>
</dbReference>
<sequence>MSSAGGGDHQEHQKPEDSTNCIGDVLRERRASSRKSTSGRRSVRFRQMPLPAPMPLPPRMTLGTLFSSPPGLPALEGEVDTQEVLRSDPRLRNSSRTEKNIFAGRHVTCASTAIPFRMSKFYVQPKLDPKLSPRSLAEGVVRTICGVHELTNVLLVITPTSSPLTEDSLHRYKMHIYRLDNQRHLCTTALTHQERDLIELYHDGDNYSILHCSRSIQMEDAARNTPIRAQIFETVRDGSPAVRRTWYKGHPMSLALRFKNRLRIGVHTTHNPFGIRSLREPKIPVRMTRFTCLEAKEEPMTPDKLEAAIKELTTKKYGIKPPKVQEMRLKKFQKPSMLGLNKIYSQDLPTFEAPESPIHFSPQPETPRRKDTEKAQSRSRRIVRGRADDISLDPALELIPIPFDSDGFSSDEGHRLKKTIRFADLLEGHSQQHKAVQTQKSRRLVGPVVGEMTEEEAKHYLAPDRNGVKMLWRPQDIRESEGCIPVPSLIPTLSEESIIHKSSMSFAQQMGAVAAPSSFSPEARAHLEQKLHKLNVRQAFRKFGILVERINQDIQPQSELLLTFFQFAEILDFKMFVRRECTFAGRGGESEEPRYVVECYVFEDCREFVAAIGVLCRQLHQFAVLCPGAARNLYFVDDAFDLTRLPKKLTGWLKTVLCAVHARGLYDLLGELTLELVHPPATLLDLTRDDKDKEQDPPRGQK</sequence>
<feature type="region of interest" description="Disordered" evidence="1">
    <location>
        <begin position="1"/>
        <end position="57"/>
    </location>
</feature>
<dbReference type="Proteomes" id="UP000007801">
    <property type="component" value="Unassembled WGS sequence"/>
</dbReference>
<reference evidence="2 3" key="1">
    <citation type="journal article" date="2007" name="Nature">
        <title>Evolution of genes and genomes on the Drosophila phylogeny.</title>
        <authorList>
            <consortium name="Drosophila 12 Genomes Consortium"/>
            <person name="Clark A.G."/>
            <person name="Eisen M.B."/>
            <person name="Smith D.R."/>
            <person name="Bergman C.M."/>
            <person name="Oliver B."/>
            <person name="Markow T.A."/>
            <person name="Kaufman T.C."/>
            <person name="Kellis M."/>
            <person name="Gelbart W."/>
            <person name="Iyer V.N."/>
            <person name="Pollard D.A."/>
            <person name="Sackton T.B."/>
            <person name="Larracuente A.M."/>
            <person name="Singh N.D."/>
            <person name="Abad J.P."/>
            <person name="Abt D.N."/>
            <person name="Adryan B."/>
            <person name="Aguade M."/>
            <person name="Akashi H."/>
            <person name="Anderson W.W."/>
            <person name="Aquadro C.F."/>
            <person name="Ardell D.H."/>
            <person name="Arguello R."/>
            <person name="Artieri C.G."/>
            <person name="Barbash D.A."/>
            <person name="Barker D."/>
            <person name="Barsanti P."/>
            <person name="Batterham P."/>
            <person name="Batzoglou S."/>
            <person name="Begun D."/>
            <person name="Bhutkar A."/>
            <person name="Blanco E."/>
            <person name="Bosak S.A."/>
            <person name="Bradley R.K."/>
            <person name="Brand A.D."/>
            <person name="Brent M.R."/>
            <person name="Brooks A.N."/>
            <person name="Brown R.H."/>
            <person name="Butlin R.K."/>
            <person name="Caggese C."/>
            <person name="Calvi B.R."/>
            <person name="Bernardo de Carvalho A."/>
            <person name="Caspi A."/>
            <person name="Castrezana S."/>
            <person name="Celniker S.E."/>
            <person name="Chang J.L."/>
            <person name="Chapple C."/>
            <person name="Chatterji S."/>
            <person name="Chinwalla A."/>
            <person name="Civetta A."/>
            <person name="Clifton S.W."/>
            <person name="Comeron J.M."/>
            <person name="Costello J.C."/>
            <person name="Coyne J.A."/>
            <person name="Daub J."/>
            <person name="David R.G."/>
            <person name="Delcher A.L."/>
            <person name="Delehaunty K."/>
            <person name="Do C.B."/>
            <person name="Ebling H."/>
            <person name="Edwards K."/>
            <person name="Eickbush T."/>
            <person name="Evans J.D."/>
            <person name="Filipski A."/>
            <person name="Findeiss S."/>
            <person name="Freyhult E."/>
            <person name="Fulton L."/>
            <person name="Fulton R."/>
            <person name="Garcia A.C."/>
            <person name="Gardiner A."/>
            <person name="Garfield D.A."/>
            <person name="Garvin B.E."/>
            <person name="Gibson G."/>
            <person name="Gilbert D."/>
            <person name="Gnerre S."/>
            <person name="Godfrey J."/>
            <person name="Good R."/>
            <person name="Gotea V."/>
            <person name="Gravely B."/>
            <person name="Greenberg A.J."/>
            <person name="Griffiths-Jones S."/>
            <person name="Gross S."/>
            <person name="Guigo R."/>
            <person name="Gustafson E.A."/>
            <person name="Haerty W."/>
            <person name="Hahn M.W."/>
            <person name="Halligan D.L."/>
            <person name="Halpern A.L."/>
            <person name="Halter G.M."/>
            <person name="Han M.V."/>
            <person name="Heger A."/>
            <person name="Hillier L."/>
            <person name="Hinrichs A.S."/>
            <person name="Holmes I."/>
            <person name="Hoskins R.A."/>
            <person name="Hubisz M.J."/>
            <person name="Hultmark D."/>
            <person name="Huntley M.A."/>
            <person name="Jaffe D.B."/>
            <person name="Jagadeeshan S."/>
            <person name="Jeck W.R."/>
            <person name="Johnson J."/>
            <person name="Jones C.D."/>
            <person name="Jordan W.C."/>
            <person name="Karpen G.H."/>
            <person name="Kataoka E."/>
            <person name="Keightley P.D."/>
            <person name="Kheradpour P."/>
            <person name="Kirkness E.F."/>
            <person name="Koerich L.B."/>
            <person name="Kristiansen K."/>
            <person name="Kudrna D."/>
            <person name="Kulathinal R.J."/>
            <person name="Kumar S."/>
            <person name="Kwok R."/>
            <person name="Lander E."/>
            <person name="Langley C.H."/>
            <person name="Lapoint R."/>
            <person name="Lazzaro B.P."/>
            <person name="Lee S.J."/>
            <person name="Levesque L."/>
            <person name="Li R."/>
            <person name="Lin C.F."/>
            <person name="Lin M.F."/>
            <person name="Lindblad-Toh K."/>
            <person name="Llopart A."/>
            <person name="Long M."/>
            <person name="Low L."/>
            <person name="Lozovsky E."/>
            <person name="Lu J."/>
            <person name="Luo M."/>
            <person name="Machado C.A."/>
            <person name="Makalowski W."/>
            <person name="Marzo M."/>
            <person name="Matsuda M."/>
            <person name="Matzkin L."/>
            <person name="McAllister B."/>
            <person name="McBride C.S."/>
            <person name="McKernan B."/>
            <person name="McKernan K."/>
            <person name="Mendez-Lago M."/>
            <person name="Minx P."/>
            <person name="Mollenhauer M.U."/>
            <person name="Montooth K."/>
            <person name="Mount S.M."/>
            <person name="Mu X."/>
            <person name="Myers E."/>
            <person name="Negre B."/>
            <person name="Newfeld S."/>
            <person name="Nielsen R."/>
            <person name="Noor M.A."/>
            <person name="O'Grady P."/>
            <person name="Pachter L."/>
            <person name="Papaceit M."/>
            <person name="Parisi M.J."/>
            <person name="Parisi M."/>
            <person name="Parts L."/>
            <person name="Pedersen J.S."/>
            <person name="Pesole G."/>
            <person name="Phillippy A.M."/>
            <person name="Ponting C.P."/>
            <person name="Pop M."/>
            <person name="Porcelli D."/>
            <person name="Powell J.R."/>
            <person name="Prohaska S."/>
            <person name="Pruitt K."/>
            <person name="Puig M."/>
            <person name="Quesneville H."/>
            <person name="Ram K.R."/>
            <person name="Rand D."/>
            <person name="Rasmussen M.D."/>
            <person name="Reed L.K."/>
            <person name="Reenan R."/>
            <person name="Reily A."/>
            <person name="Remington K.A."/>
            <person name="Rieger T.T."/>
            <person name="Ritchie M.G."/>
            <person name="Robin C."/>
            <person name="Rogers Y.H."/>
            <person name="Rohde C."/>
            <person name="Rozas J."/>
            <person name="Rubenfield M.J."/>
            <person name="Ruiz A."/>
            <person name="Russo S."/>
            <person name="Salzberg S.L."/>
            <person name="Sanchez-Gracia A."/>
            <person name="Saranga D.J."/>
            <person name="Sato H."/>
            <person name="Schaeffer S.W."/>
            <person name="Schatz M.C."/>
            <person name="Schlenke T."/>
            <person name="Schwartz R."/>
            <person name="Segarra C."/>
            <person name="Singh R.S."/>
            <person name="Sirot L."/>
            <person name="Sirota M."/>
            <person name="Sisneros N.B."/>
            <person name="Smith C.D."/>
            <person name="Smith T.F."/>
            <person name="Spieth J."/>
            <person name="Stage D.E."/>
            <person name="Stark A."/>
            <person name="Stephan W."/>
            <person name="Strausberg R.L."/>
            <person name="Strempel S."/>
            <person name="Sturgill D."/>
            <person name="Sutton G."/>
            <person name="Sutton G.G."/>
            <person name="Tao W."/>
            <person name="Teichmann S."/>
            <person name="Tobari Y.N."/>
            <person name="Tomimura Y."/>
            <person name="Tsolas J.M."/>
            <person name="Valente V.L."/>
            <person name="Venter E."/>
            <person name="Venter J.C."/>
            <person name="Vicario S."/>
            <person name="Vieira F.G."/>
            <person name="Vilella A.J."/>
            <person name="Villasante A."/>
            <person name="Walenz B."/>
            <person name="Wang J."/>
            <person name="Wasserman M."/>
            <person name="Watts T."/>
            <person name="Wilson D."/>
            <person name="Wilson R.K."/>
            <person name="Wing R.A."/>
            <person name="Wolfner M.F."/>
            <person name="Wong A."/>
            <person name="Wong G.K."/>
            <person name="Wu C.I."/>
            <person name="Wu G."/>
            <person name="Yamamoto D."/>
            <person name="Yang H.P."/>
            <person name="Yang S.P."/>
            <person name="Yorke J.A."/>
            <person name="Yoshida K."/>
            <person name="Zdobnov E."/>
            <person name="Zhang P."/>
            <person name="Zhang Y."/>
            <person name="Zimin A.V."/>
            <person name="Baldwin J."/>
            <person name="Abdouelleil A."/>
            <person name="Abdulkadir J."/>
            <person name="Abebe A."/>
            <person name="Abera B."/>
            <person name="Abreu J."/>
            <person name="Acer S.C."/>
            <person name="Aftuck L."/>
            <person name="Alexander A."/>
            <person name="An P."/>
            <person name="Anderson E."/>
            <person name="Anderson S."/>
            <person name="Arachi H."/>
            <person name="Azer M."/>
            <person name="Bachantsang P."/>
            <person name="Barry A."/>
            <person name="Bayul T."/>
            <person name="Berlin A."/>
            <person name="Bessette D."/>
            <person name="Bloom T."/>
            <person name="Blye J."/>
            <person name="Boguslavskiy L."/>
            <person name="Bonnet C."/>
            <person name="Boukhgalter B."/>
            <person name="Bourzgui I."/>
            <person name="Brown A."/>
            <person name="Cahill P."/>
            <person name="Channer S."/>
            <person name="Cheshatsang Y."/>
            <person name="Chuda L."/>
            <person name="Citroen M."/>
            <person name="Collymore A."/>
            <person name="Cooke P."/>
            <person name="Costello M."/>
            <person name="D'Aco K."/>
            <person name="Daza R."/>
            <person name="De Haan G."/>
            <person name="DeGray S."/>
            <person name="DeMaso C."/>
            <person name="Dhargay N."/>
            <person name="Dooley K."/>
            <person name="Dooley E."/>
            <person name="Doricent M."/>
            <person name="Dorje P."/>
            <person name="Dorjee K."/>
            <person name="Dupes A."/>
            <person name="Elong R."/>
            <person name="Falk J."/>
            <person name="Farina A."/>
            <person name="Faro S."/>
            <person name="Ferguson D."/>
            <person name="Fisher S."/>
            <person name="Foley C.D."/>
            <person name="Franke A."/>
            <person name="Friedrich D."/>
            <person name="Gadbois L."/>
            <person name="Gearin G."/>
            <person name="Gearin C.R."/>
            <person name="Giannoukos G."/>
            <person name="Goode T."/>
            <person name="Graham J."/>
            <person name="Grandbois E."/>
            <person name="Grewal S."/>
            <person name="Gyaltsen K."/>
            <person name="Hafez N."/>
            <person name="Hagos B."/>
            <person name="Hall J."/>
            <person name="Henson C."/>
            <person name="Hollinger A."/>
            <person name="Honan T."/>
            <person name="Huard M.D."/>
            <person name="Hughes L."/>
            <person name="Hurhula B."/>
            <person name="Husby M.E."/>
            <person name="Kamat A."/>
            <person name="Kanga B."/>
            <person name="Kashin S."/>
            <person name="Khazanovich D."/>
            <person name="Kisner P."/>
            <person name="Lance K."/>
            <person name="Lara M."/>
            <person name="Lee W."/>
            <person name="Lennon N."/>
            <person name="Letendre F."/>
            <person name="LeVine R."/>
            <person name="Lipovsky A."/>
            <person name="Liu X."/>
            <person name="Liu J."/>
            <person name="Liu S."/>
            <person name="Lokyitsang T."/>
            <person name="Lokyitsang Y."/>
            <person name="Lubonja R."/>
            <person name="Lui A."/>
            <person name="MacDonald P."/>
            <person name="Magnisalis V."/>
            <person name="Maru K."/>
            <person name="Matthews C."/>
            <person name="McCusker W."/>
            <person name="McDonough S."/>
            <person name="Mehta T."/>
            <person name="Meldrim J."/>
            <person name="Meneus L."/>
            <person name="Mihai O."/>
            <person name="Mihalev A."/>
            <person name="Mihova T."/>
            <person name="Mittelman R."/>
            <person name="Mlenga V."/>
            <person name="Montmayeur A."/>
            <person name="Mulrain L."/>
            <person name="Navidi A."/>
            <person name="Naylor J."/>
            <person name="Negash T."/>
            <person name="Nguyen T."/>
            <person name="Nguyen N."/>
            <person name="Nicol R."/>
            <person name="Norbu C."/>
            <person name="Norbu N."/>
            <person name="Novod N."/>
            <person name="O'Neill B."/>
            <person name="Osman S."/>
            <person name="Markiewicz E."/>
            <person name="Oyono O.L."/>
            <person name="Patti C."/>
            <person name="Phunkhang P."/>
            <person name="Pierre F."/>
            <person name="Priest M."/>
            <person name="Raghuraman S."/>
            <person name="Rege F."/>
            <person name="Reyes R."/>
            <person name="Rise C."/>
            <person name="Rogov P."/>
            <person name="Ross K."/>
            <person name="Ryan E."/>
            <person name="Settipalli S."/>
            <person name="Shea T."/>
            <person name="Sherpa N."/>
            <person name="Shi L."/>
            <person name="Shih D."/>
            <person name="Sparrow T."/>
            <person name="Spaulding J."/>
            <person name="Stalker J."/>
            <person name="Stange-Thomann N."/>
            <person name="Stavropoulos S."/>
            <person name="Stone C."/>
            <person name="Strader C."/>
            <person name="Tesfaye S."/>
            <person name="Thomson T."/>
            <person name="Thoulutsang Y."/>
            <person name="Thoulutsang D."/>
            <person name="Topham K."/>
            <person name="Topping I."/>
            <person name="Tsamla T."/>
            <person name="Vassiliev H."/>
            <person name="Vo A."/>
            <person name="Wangchuk T."/>
            <person name="Wangdi T."/>
            <person name="Weiand M."/>
            <person name="Wilkinson J."/>
            <person name="Wilson A."/>
            <person name="Yadav S."/>
            <person name="Young G."/>
            <person name="Yu Q."/>
            <person name="Zembek L."/>
            <person name="Zhong D."/>
            <person name="Zimmer A."/>
            <person name="Zwirko Z."/>
            <person name="Jaffe D.B."/>
            <person name="Alvarez P."/>
            <person name="Brockman W."/>
            <person name="Butler J."/>
            <person name="Chin C."/>
            <person name="Gnerre S."/>
            <person name="Grabherr M."/>
            <person name="Kleber M."/>
            <person name="Mauceli E."/>
            <person name="MacCallum I."/>
        </authorList>
    </citation>
    <scope>NUCLEOTIDE SEQUENCE [LARGE SCALE GENOMIC DNA]</scope>
    <source>
        <strain evidence="3">Tucson 14024-0371.13</strain>
    </source>
</reference>
<evidence type="ECO:0000313" key="3">
    <source>
        <dbReference type="Proteomes" id="UP000007801"/>
    </source>
</evidence>
<name>B3MQJ4_DROAN</name>
<accession>B3MQJ4</accession>
<keyword evidence="3" id="KW-1185">Reference proteome</keyword>
<proteinExistence type="predicted"/>
<feature type="compositionally biased region" description="Basic and acidic residues" evidence="1">
    <location>
        <begin position="366"/>
        <end position="376"/>
    </location>
</feature>
<feature type="region of interest" description="Disordered" evidence="1">
    <location>
        <begin position="352"/>
        <end position="386"/>
    </location>
</feature>
<dbReference type="OrthoDB" id="7871837at2759"/>
<organism evidence="2 3">
    <name type="scientific">Drosophila ananassae</name>
    <name type="common">Fruit fly</name>
    <dbReference type="NCBI Taxonomy" id="7217"/>
    <lineage>
        <taxon>Eukaryota</taxon>
        <taxon>Metazoa</taxon>
        <taxon>Ecdysozoa</taxon>
        <taxon>Arthropoda</taxon>
        <taxon>Hexapoda</taxon>
        <taxon>Insecta</taxon>
        <taxon>Pterygota</taxon>
        <taxon>Neoptera</taxon>
        <taxon>Endopterygota</taxon>
        <taxon>Diptera</taxon>
        <taxon>Brachycera</taxon>
        <taxon>Muscomorpha</taxon>
        <taxon>Ephydroidea</taxon>
        <taxon>Drosophilidae</taxon>
        <taxon>Drosophila</taxon>
        <taxon>Sophophora</taxon>
    </lineage>
</organism>